<feature type="zinc finger region" description="C3H1-type" evidence="5">
    <location>
        <begin position="329"/>
        <end position="357"/>
    </location>
</feature>
<dbReference type="Gene3D" id="4.10.1000.10">
    <property type="entry name" value="Zinc finger, CCCH-type"/>
    <property type="match status" value="1"/>
</dbReference>
<keyword evidence="1 5" id="KW-0479">Metal-binding</keyword>
<evidence type="ECO:0000313" key="7">
    <source>
        <dbReference type="Proteomes" id="UP000887569"/>
    </source>
</evidence>
<dbReference type="FunFam" id="4.10.1000.10:FF:000018">
    <property type="entry name" value="Zinc finger protein"/>
    <property type="match status" value="1"/>
</dbReference>
<protein>
    <submittedName>
        <fullName evidence="8">C3H1-type domain-containing protein</fullName>
    </submittedName>
</protein>
<dbReference type="InterPro" id="IPR000571">
    <property type="entry name" value="Znf_CCCH"/>
</dbReference>
<keyword evidence="2" id="KW-0677">Repeat</keyword>
<dbReference type="Pfam" id="PF00642">
    <property type="entry name" value="zf-CCCH"/>
    <property type="match status" value="1"/>
</dbReference>
<dbReference type="GO" id="GO:0043186">
    <property type="term" value="C:P granule"/>
    <property type="evidence" value="ECO:0007669"/>
    <property type="project" value="UniProtKB-ARBA"/>
</dbReference>
<proteinExistence type="predicted"/>
<evidence type="ECO:0000256" key="5">
    <source>
        <dbReference type="PROSITE-ProRule" id="PRU00723"/>
    </source>
</evidence>
<evidence type="ECO:0000256" key="3">
    <source>
        <dbReference type="ARBA" id="ARBA00022771"/>
    </source>
</evidence>
<accession>A0A915B536</accession>
<dbReference type="SUPFAM" id="SSF90229">
    <property type="entry name" value="CCCH zinc finger"/>
    <property type="match status" value="1"/>
</dbReference>
<reference evidence="8" key="1">
    <citation type="submission" date="2022-11" db="UniProtKB">
        <authorList>
            <consortium name="WormBaseParasite"/>
        </authorList>
    </citation>
    <scope>IDENTIFICATION</scope>
</reference>
<evidence type="ECO:0000256" key="1">
    <source>
        <dbReference type="ARBA" id="ARBA00022723"/>
    </source>
</evidence>
<feature type="domain" description="C3H1-type" evidence="6">
    <location>
        <begin position="329"/>
        <end position="357"/>
    </location>
</feature>
<dbReference type="PROSITE" id="PS50103">
    <property type="entry name" value="ZF_C3H1"/>
    <property type="match status" value="1"/>
</dbReference>
<evidence type="ECO:0000259" key="6">
    <source>
        <dbReference type="PROSITE" id="PS50103"/>
    </source>
</evidence>
<keyword evidence="7" id="KW-1185">Reference proteome</keyword>
<keyword evidence="3 5" id="KW-0863">Zinc-finger</keyword>
<sequence length="470" mass="51055">RLEADSTKRVFSIGWIVGCSETSNLTMRVDSHANFEESTPHRSSIAPVMSTRCSTPKPSRLELQQTANALVERGNNCGQEALSTDQSMWRPVMTAFPQAIAQPFGTQVPHSQPIYVVPAAIPMQHLSTAAHPAIPSDPNGMMSPIPLPYGHQIPQMATSPFRCEVPPPGYSPPTLAAPPSFNYPPPSVCGCTMASVPMPASFSLQHAHPASATFFHVQAAGRVPVPVGGLVPVSGASIPVGEVPVPLMYNICTPMMDQQQPYAMSVCSSAVHSTVVSQETEQVIEQNGGARKQSYVKFSHEETLRHSTVQKPLNTAYSTKNRKEKVNPKYKTKPCNKFSEKGSCPYGQACQFIHEMPSNNMKETTTSATAVKAKKEKVDRTTQTLSPESTSESSLTQLSNEMASRLYSSTPVCLPGRRFRQLSELGNDPRIPPGKSVSYLHNFSAGHRKPHVIDGLHSMPLTRGVTSDHE</sequence>
<dbReference type="InterPro" id="IPR036855">
    <property type="entry name" value="Znf_CCCH_sf"/>
</dbReference>
<dbReference type="GO" id="GO:0008270">
    <property type="term" value="F:zinc ion binding"/>
    <property type="evidence" value="ECO:0007669"/>
    <property type="project" value="UniProtKB-KW"/>
</dbReference>
<evidence type="ECO:0000313" key="8">
    <source>
        <dbReference type="WBParaSite" id="PgR024_g062_t03"/>
    </source>
</evidence>
<organism evidence="7 8">
    <name type="scientific">Parascaris univalens</name>
    <name type="common">Nematode worm</name>
    <dbReference type="NCBI Taxonomy" id="6257"/>
    <lineage>
        <taxon>Eukaryota</taxon>
        <taxon>Metazoa</taxon>
        <taxon>Ecdysozoa</taxon>
        <taxon>Nematoda</taxon>
        <taxon>Chromadorea</taxon>
        <taxon>Rhabditida</taxon>
        <taxon>Spirurina</taxon>
        <taxon>Ascaridomorpha</taxon>
        <taxon>Ascaridoidea</taxon>
        <taxon>Ascarididae</taxon>
        <taxon>Parascaris</taxon>
    </lineage>
</organism>
<dbReference type="WBParaSite" id="PgR024_g062_t03">
    <property type="protein sequence ID" value="PgR024_g062_t03"/>
    <property type="gene ID" value="PgR024_g062"/>
</dbReference>
<name>A0A915B536_PARUN</name>
<dbReference type="SMART" id="SM00356">
    <property type="entry name" value="ZnF_C3H1"/>
    <property type="match status" value="1"/>
</dbReference>
<dbReference type="Proteomes" id="UP000887569">
    <property type="component" value="Unplaced"/>
</dbReference>
<dbReference type="AlphaFoldDB" id="A0A915B536"/>
<evidence type="ECO:0000256" key="4">
    <source>
        <dbReference type="ARBA" id="ARBA00022833"/>
    </source>
</evidence>
<keyword evidence="4 5" id="KW-0862">Zinc</keyword>
<evidence type="ECO:0000256" key="2">
    <source>
        <dbReference type="ARBA" id="ARBA00022737"/>
    </source>
</evidence>